<sequence length="240" mass="26352">MSYSNHISRSAFSAVLAVSLSASAFSLSACPASAADTGGDSVDMYRLYNPYTGEHLYTEKESERDSLASIGWRDEGIGWVAPRESKTPVYRLYNSYVPGGDHHYTTDKTERDAMVLAGWKYEGVGWYSDDLQRVPVYRQFNPYAVSGTHNYTTDKSENDALASSGWRAEGVGWYALEAGTPAPSPNPTPDENFVTGTVVNGRFCKKAQIGMKGYDKYGRVLLCQAHPGLTTPQWTLVASN</sequence>
<dbReference type="EMBL" id="JAAIII010000007">
    <property type="protein sequence ID" value="NMM94995.1"/>
    <property type="molecule type" value="Genomic_DNA"/>
</dbReference>
<keyword evidence="1" id="KW-0732">Signal</keyword>
<feature type="signal peptide" evidence="1">
    <location>
        <begin position="1"/>
        <end position="24"/>
    </location>
</feature>
<organism evidence="3 4">
    <name type="scientific">Bifidobacterium oedipodis</name>
    <dbReference type="NCBI Taxonomy" id="2675322"/>
    <lineage>
        <taxon>Bacteria</taxon>
        <taxon>Bacillati</taxon>
        <taxon>Actinomycetota</taxon>
        <taxon>Actinomycetes</taxon>
        <taxon>Bifidobacteriales</taxon>
        <taxon>Bifidobacteriaceae</taxon>
        <taxon>Bifidobacterium</taxon>
    </lineage>
</organism>
<evidence type="ECO:0000313" key="4">
    <source>
        <dbReference type="Proteomes" id="UP000532194"/>
    </source>
</evidence>
<feature type="domain" description="DUF5648" evidence="2">
    <location>
        <begin position="44"/>
        <end position="176"/>
    </location>
</feature>
<dbReference type="Proteomes" id="UP000532194">
    <property type="component" value="Unassembled WGS sequence"/>
</dbReference>
<protein>
    <submittedName>
        <fullName evidence="3">Peptidase</fullName>
    </submittedName>
</protein>
<comment type="caution">
    <text evidence="3">The sequence shown here is derived from an EMBL/GenBank/DDBJ whole genome shotgun (WGS) entry which is preliminary data.</text>
</comment>
<proteinExistence type="predicted"/>
<accession>A0A7Y0HSC0</accession>
<dbReference type="Pfam" id="PF18885">
    <property type="entry name" value="DUF5648"/>
    <property type="match status" value="1"/>
</dbReference>
<dbReference type="AlphaFoldDB" id="A0A7Y0HSC0"/>
<feature type="chain" id="PRO_5038517154" evidence="1">
    <location>
        <begin position="25"/>
        <end position="240"/>
    </location>
</feature>
<keyword evidence="4" id="KW-1185">Reference proteome</keyword>
<reference evidence="3 4" key="1">
    <citation type="submission" date="2020-02" db="EMBL/GenBank/DDBJ databases">
        <title>Characterization of phylogenetic diversity of novel bifidobacterial species isolated in Czech ZOOs.</title>
        <authorList>
            <person name="Lugli G.A."/>
            <person name="Vera N.B."/>
            <person name="Ventura M."/>
        </authorList>
    </citation>
    <scope>NUCLEOTIDE SEQUENCE [LARGE SCALE GENOMIC DNA]</scope>
    <source>
        <strain evidence="3 4">DSM 109957</strain>
    </source>
</reference>
<name>A0A7Y0HSC0_9BIFI</name>
<gene>
    <name evidence="3" type="ORF">G1C95_2183</name>
</gene>
<evidence type="ECO:0000313" key="3">
    <source>
        <dbReference type="EMBL" id="NMM94995.1"/>
    </source>
</evidence>
<dbReference type="InterPro" id="IPR043708">
    <property type="entry name" value="DUF5648"/>
</dbReference>
<evidence type="ECO:0000259" key="2">
    <source>
        <dbReference type="Pfam" id="PF18885"/>
    </source>
</evidence>
<evidence type="ECO:0000256" key="1">
    <source>
        <dbReference type="SAM" id="SignalP"/>
    </source>
</evidence>